<feature type="compositionally biased region" description="Basic and acidic residues" evidence="1">
    <location>
        <begin position="760"/>
        <end position="776"/>
    </location>
</feature>
<feature type="region of interest" description="Disordered" evidence="1">
    <location>
        <begin position="482"/>
        <end position="501"/>
    </location>
</feature>
<name>A0A3B3C9E0_ORYME</name>
<dbReference type="GO" id="GO:0071944">
    <property type="term" value="C:cell periphery"/>
    <property type="evidence" value="ECO:0007669"/>
    <property type="project" value="TreeGrafter"/>
</dbReference>
<dbReference type="InterPro" id="IPR036383">
    <property type="entry name" value="TSP1_rpt_sf"/>
</dbReference>
<dbReference type="InterPro" id="IPR056219">
    <property type="entry name" value="THSD1_D3"/>
</dbReference>
<proteinExistence type="predicted"/>
<evidence type="ECO:0000259" key="6">
    <source>
        <dbReference type="Pfam" id="PF24311"/>
    </source>
</evidence>
<dbReference type="Pfam" id="PF24310">
    <property type="entry name" value="THSD1_D2"/>
    <property type="match status" value="1"/>
</dbReference>
<feature type="chain" id="PRO_5017206016" evidence="3">
    <location>
        <begin position="23"/>
        <end position="822"/>
    </location>
</feature>
<keyword evidence="8" id="KW-1185">Reference proteome</keyword>
<evidence type="ECO:0000313" key="7">
    <source>
        <dbReference type="Ensembl" id="ENSOMEP00000014219.1"/>
    </source>
</evidence>
<dbReference type="Gene3D" id="2.20.100.10">
    <property type="entry name" value="Thrombospondin type-1 (TSP1) repeat"/>
    <property type="match status" value="1"/>
</dbReference>
<feature type="domain" description="THSD1 N-terminal" evidence="4">
    <location>
        <begin position="24"/>
        <end position="116"/>
    </location>
</feature>
<protein>
    <submittedName>
        <fullName evidence="7">Thrombospondin type 1 domain containing 1</fullName>
    </submittedName>
</protein>
<dbReference type="PROSITE" id="PS50092">
    <property type="entry name" value="TSP1"/>
    <property type="match status" value="1"/>
</dbReference>
<keyword evidence="2" id="KW-0472">Membrane</keyword>
<dbReference type="Ensembl" id="ENSOMET00000022066.1">
    <property type="protein sequence ID" value="ENSOMEP00000014219.1"/>
    <property type="gene ID" value="ENSOMEG00000015725.1"/>
</dbReference>
<feature type="transmembrane region" description="Helical" evidence="2">
    <location>
        <begin position="421"/>
        <end position="443"/>
    </location>
</feature>
<dbReference type="SMART" id="SM00209">
    <property type="entry name" value="TSP1"/>
    <property type="match status" value="1"/>
</dbReference>
<evidence type="ECO:0000256" key="2">
    <source>
        <dbReference type="SAM" id="Phobius"/>
    </source>
</evidence>
<dbReference type="PANTHER" id="PTHR16311:SF3">
    <property type="entry name" value="THROMBOSPONDIN TYPE-1 DOMAIN-CONTAINING PROTEIN 1"/>
    <property type="match status" value="1"/>
</dbReference>
<dbReference type="GeneTree" id="ENSGT00390000013335"/>
<dbReference type="SUPFAM" id="SSF82895">
    <property type="entry name" value="TSP-1 type 1 repeat"/>
    <property type="match status" value="1"/>
</dbReference>
<evidence type="ECO:0000256" key="3">
    <source>
        <dbReference type="SAM" id="SignalP"/>
    </source>
</evidence>
<keyword evidence="2" id="KW-0812">Transmembrane</keyword>
<accession>A0A3B3C9E0</accession>
<feature type="region of interest" description="Disordered" evidence="1">
    <location>
        <begin position="607"/>
        <end position="708"/>
    </location>
</feature>
<organism evidence="7 8">
    <name type="scientific">Oryzias melastigma</name>
    <name type="common">Marine medaka</name>
    <dbReference type="NCBI Taxonomy" id="30732"/>
    <lineage>
        <taxon>Eukaryota</taxon>
        <taxon>Metazoa</taxon>
        <taxon>Chordata</taxon>
        <taxon>Craniata</taxon>
        <taxon>Vertebrata</taxon>
        <taxon>Euteleostomi</taxon>
        <taxon>Actinopterygii</taxon>
        <taxon>Neopterygii</taxon>
        <taxon>Teleostei</taxon>
        <taxon>Neoteleostei</taxon>
        <taxon>Acanthomorphata</taxon>
        <taxon>Ovalentaria</taxon>
        <taxon>Atherinomorphae</taxon>
        <taxon>Beloniformes</taxon>
        <taxon>Adrianichthyidae</taxon>
        <taxon>Oryziinae</taxon>
        <taxon>Oryzias</taxon>
    </lineage>
</organism>
<feature type="compositionally biased region" description="Polar residues" evidence="1">
    <location>
        <begin position="651"/>
        <end position="670"/>
    </location>
</feature>
<evidence type="ECO:0000256" key="1">
    <source>
        <dbReference type="SAM" id="MobiDB-lite"/>
    </source>
</evidence>
<evidence type="ECO:0000313" key="8">
    <source>
        <dbReference type="Proteomes" id="UP000261560"/>
    </source>
</evidence>
<feature type="signal peptide" evidence="3">
    <location>
        <begin position="1"/>
        <end position="22"/>
    </location>
</feature>
<reference evidence="7" key="1">
    <citation type="submission" date="2025-08" db="UniProtKB">
        <authorList>
            <consortium name="Ensembl"/>
        </authorList>
    </citation>
    <scope>IDENTIFICATION</scope>
</reference>
<evidence type="ECO:0000259" key="4">
    <source>
        <dbReference type="Pfam" id="PF24306"/>
    </source>
</evidence>
<feature type="domain" description="THSD1 second Ig-like" evidence="5">
    <location>
        <begin position="134"/>
        <end position="239"/>
    </location>
</feature>
<feature type="domain" description="THSD1 third Ig-like" evidence="6">
    <location>
        <begin position="247"/>
        <end position="342"/>
    </location>
</feature>
<reference evidence="7" key="2">
    <citation type="submission" date="2025-09" db="UniProtKB">
        <authorList>
            <consortium name="Ensembl"/>
        </authorList>
    </citation>
    <scope>IDENTIFICATION</scope>
</reference>
<dbReference type="PANTHER" id="PTHR16311">
    <property type="entry name" value="THROMBOSPONDIN TYPE I DOMAIN-CONTAINING 1"/>
    <property type="match status" value="1"/>
</dbReference>
<keyword evidence="2" id="KW-1133">Transmembrane helix</keyword>
<dbReference type="AlphaFoldDB" id="A0A3B3C9E0"/>
<dbReference type="OMA" id="KECMMIQ"/>
<dbReference type="InterPro" id="IPR056217">
    <property type="entry name" value="THSD1_N"/>
</dbReference>
<dbReference type="InterPro" id="IPR000884">
    <property type="entry name" value="TSP1_rpt"/>
</dbReference>
<feature type="region of interest" description="Disordered" evidence="1">
    <location>
        <begin position="561"/>
        <end position="589"/>
    </location>
</feature>
<dbReference type="InterPro" id="IPR056218">
    <property type="entry name" value="THSD1_D2"/>
</dbReference>
<dbReference type="Proteomes" id="UP000261560">
    <property type="component" value="Unplaced"/>
</dbReference>
<dbReference type="Pfam" id="PF24306">
    <property type="entry name" value="THSD1_N"/>
    <property type="match status" value="1"/>
</dbReference>
<dbReference type="InterPro" id="IPR038877">
    <property type="entry name" value="THSD1"/>
</dbReference>
<sequence>VKPLHQKFCLILHICVFLEAFARLSIWPSFHVALSNGSVFVDFRAKNSSSIVSNLSLSLVDMGTNTTLLIRTLPSNQPVSKVEFNCSCFLYAGTFRFLLRQTSITPALNTNGTDGTSLESLTWWWSSELQVQWPTFHIAVDRAANHSDSFQVGIFMNEHFPACSSSIKDVLLLEVTYMEYNQIGRNSIDKIRARVQRPIKAIRSQSVEFSCAFPFTEKDFIRVTVRSPHTTQEVKSLEPLYLSRIFSYKLLVENANAYKTGCVGTMTVKMITPPCAHISGKVVLYKEPTSPPLAFNWLTQGENETEFNCSVFYPGKNKYCFRFVFNFSRSPSPAQTCLVVYRSAEQWGPWQPWSTCSASCGEAVRERVRECLLPSGVQGLQCSGMIKEQSLCSLEDCAVSPSPSPSPRPVPVGVTSLGGNMIVILGISLCLSVIMATVVVTVWRRFCQTPQCSSVRRGSIHSPGGRKLSDEASICGHSLQRPSLSDCPGSSGGVAVPADTHYRGNQPLSQSLVLPPDPERLSPTGQKVLPSVFGYKLAQQQLKEMKRKGLKEATQLYHVSSSPVHDTAVEKSPSSSAVLSHGDRGNSKWHDRTADWVEMVGRSAPMGLMGGGDADGAKNPNFRRTSSFSDTKFYATSAAQSRQFRERSMTQRKNTGTNTNSFPASESVDFSGTVERKKGGEPVGGSRDSGIGGPATKPTRSHGTNDLSIDQVERAEQNWNRRGPSPIQRNILARKLKEAQSCSGAKGCKRSSSFSVSSSEQRRDRCRSLPISEDHGSSGGSPYRLSEAEQRMLDLDLILLWFGSDPIETTGRSQSVKYIRTV</sequence>
<feature type="region of interest" description="Disordered" evidence="1">
    <location>
        <begin position="742"/>
        <end position="784"/>
    </location>
</feature>
<keyword evidence="3" id="KW-0732">Signal</keyword>
<dbReference type="Pfam" id="PF24311">
    <property type="entry name" value="THSD1_D3"/>
    <property type="match status" value="1"/>
</dbReference>
<evidence type="ECO:0000259" key="5">
    <source>
        <dbReference type="Pfam" id="PF24310"/>
    </source>
</evidence>
<dbReference type="Pfam" id="PF00090">
    <property type="entry name" value="TSP_1"/>
    <property type="match status" value="1"/>
</dbReference>